<evidence type="ECO:0000256" key="6">
    <source>
        <dbReference type="ARBA" id="ARBA00022837"/>
    </source>
</evidence>
<evidence type="ECO:0000256" key="7">
    <source>
        <dbReference type="ARBA" id="ARBA00023110"/>
    </source>
</evidence>
<feature type="domain" description="EF-hand" evidence="14">
    <location>
        <begin position="188"/>
        <end position="221"/>
    </location>
</feature>
<dbReference type="AlphaFoldDB" id="A0A1D2MGA1"/>
<dbReference type="EC" id="5.2.1.8" evidence="2 10"/>
<sequence length="221" mass="24890">MNSYILFSFVLFLAVISCSWADDDKAELKIETLSKPDDCTETSKKGQLLSMHYKGTFEDGKQFDSSHDRNQPFTFQIGVGQVVKGWDQGLLDMCVGEKRRLVVPPHLGYGDAGAGEVIPPGATLVFEVELLKIETAPPVVNVFKEIDGNSDTQLSREEVSEYLKKQMETMKAEGNNEENDEVKKAMEDHDKLVEEIFQHEDQDKNGYISHDEFSGPKHDEL</sequence>
<dbReference type="SUPFAM" id="SSF54534">
    <property type="entry name" value="FKBP-like"/>
    <property type="match status" value="1"/>
</dbReference>
<name>A0A1D2MGA1_ORCCI</name>
<dbReference type="InterPro" id="IPR001179">
    <property type="entry name" value="PPIase_FKBP_dom"/>
</dbReference>
<evidence type="ECO:0000259" key="13">
    <source>
        <dbReference type="PROSITE" id="PS50059"/>
    </source>
</evidence>
<evidence type="ECO:0000256" key="8">
    <source>
        <dbReference type="ARBA" id="ARBA00023180"/>
    </source>
</evidence>
<keyword evidence="6" id="KW-0106">Calcium</keyword>
<protein>
    <recommendedName>
        <fullName evidence="2 10">peptidylprolyl isomerase</fullName>
        <ecNumber evidence="2 10">5.2.1.8</ecNumber>
    </recommendedName>
</protein>
<dbReference type="GO" id="GO:0005783">
    <property type="term" value="C:endoplasmic reticulum"/>
    <property type="evidence" value="ECO:0007669"/>
    <property type="project" value="UniProtKB-ARBA"/>
</dbReference>
<evidence type="ECO:0000256" key="2">
    <source>
        <dbReference type="ARBA" id="ARBA00013194"/>
    </source>
</evidence>
<dbReference type="PROSITE" id="PS00018">
    <property type="entry name" value="EF_HAND_1"/>
    <property type="match status" value="1"/>
</dbReference>
<feature type="signal peptide" evidence="12">
    <location>
        <begin position="1"/>
        <end position="21"/>
    </location>
</feature>
<dbReference type="InterPro" id="IPR018247">
    <property type="entry name" value="EF_Hand_1_Ca_BS"/>
</dbReference>
<dbReference type="PANTHER" id="PTHR46222">
    <property type="entry name" value="PEPTIDYL-PROLYL CIS-TRANS ISOMERASE FKBP7/14"/>
    <property type="match status" value="1"/>
</dbReference>
<feature type="chain" id="PRO_5008903984" description="peptidylprolyl isomerase" evidence="12">
    <location>
        <begin position="22"/>
        <end position="221"/>
    </location>
</feature>
<dbReference type="GO" id="GO:0003755">
    <property type="term" value="F:peptidyl-prolyl cis-trans isomerase activity"/>
    <property type="evidence" value="ECO:0007669"/>
    <property type="project" value="UniProtKB-KW"/>
</dbReference>
<keyword evidence="16" id="KW-1185">Reference proteome</keyword>
<dbReference type="FunFam" id="3.10.50.40:FF:000006">
    <property type="entry name" value="Peptidyl-prolyl cis-trans isomerase"/>
    <property type="match status" value="1"/>
</dbReference>
<evidence type="ECO:0000256" key="9">
    <source>
        <dbReference type="ARBA" id="ARBA00023235"/>
    </source>
</evidence>
<evidence type="ECO:0000313" key="15">
    <source>
        <dbReference type="EMBL" id="ODM91894.1"/>
    </source>
</evidence>
<dbReference type="InterPro" id="IPR052273">
    <property type="entry name" value="PPIase_FKBP"/>
</dbReference>
<keyword evidence="8" id="KW-0325">Glycoprotein</keyword>
<feature type="domain" description="EF-hand" evidence="14">
    <location>
        <begin position="134"/>
        <end position="169"/>
    </location>
</feature>
<dbReference type="Pfam" id="PF13499">
    <property type="entry name" value="EF-hand_7"/>
    <property type="match status" value="1"/>
</dbReference>
<dbReference type="EMBL" id="LJIJ01001385">
    <property type="protein sequence ID" value="ODM91894.1"/>
    <property type="molecule type" value="Genomic_DNA"/>
</dbReference>
<dbReference type="Gene3D" id="3.10.50.40">
    <property type="match status" value="1"/>
</dbReference>
<evidence type="ECO:0000256" key="4">
    <source>
        <dbReference type="ARBA" id="ARBA00022737"/>
    </source>
</evidence>
<dbReference type="PANTHER" id="PTHR46222:SF3">
    <property type="entry name" value="PEPTIDYLPROLYL ISOMERASE"/>
    <property type="match status" value="1"/>
</dbReference>
<keyword evidence="5" id="KW-0256">Endoplasmic reticulum</keyword>
<dbReference type="InterPro" id="IPR002048">
    <property type="entry name" value="EF_hand_dom"/>
</dbReference>
<feature type="region of interest" description="Disordered" evidence="11">
    <location>
        <begin position="196"/>
        <end position="221"/>
    </location>
</feature>
<evidence type="ECO:0000256" key="5">
    <source>
        <dbReference type="ARBA" id="ARBA00022824"/>
    </source>
</evidence>
<dbReference type="InterPro" id="IPR011992">
    <property type="entry name" value="EF-hand-dom_pair"/>
</dbReference>
<proteinExistence type="predicted"/>
<dbReference type="OMA" id="DRIPPKA"/>
<keyword evidence="9 10" id="KW-0413">Isomerase</keyword>
<keyword evidence="4" id="KW-0677">Repeat</keyword>
<feature type="domain" description="PPIase FKBP-type" evidence="13">
    <location>
        <begin position="46"/>
        <end position="134"/>
    </location>
</feature>
<evidence type="ECO:0000256" key="11">
    <source>
        <dbReference type="SAM" id="MobiDB-lite"/>
    </source>
</evidence>
<evidence type="ECO:0000256" key="1">
    <source>
        <dbReference type="ARBA" id="ARBA00000971"/>
    </source>
</evidence>
<dbReference type="PROSITE" id="PS50222">
    <property type="entry name" value="EF_HAND_2"/>
    <property type="match status" value="2"/>
</dbReference>
<evidence type="ECO:0000313" key="16">
    <source>
        <dbReference type="Proteomes" id="UP000094527"/>
    </source>
</evidence>
<dbReference type="STRING" id="48709.A0A1D2MGA1"/>
<evidence type="ECO:0000256" key="10">
    <source>
        <dbReference type="PROSITE-ProRule" id="PRU00277"/>
    </source>
</evidence>
<comment type="catalytic activity">
    <reaction evidence="1 10">
        <text>[protein]-peptidylproline (omega=180) = [protein]-peptidylproline (omega=0)</text>
        <dbReference type="Rhea" id="RHEA:16237"/>
        <dbReference type="Rhea" id="RHEA-COMP:10747"/>
        <dbReference type="Rhea" id="RHEA-COMP:10748"/>
        <dbReference type="ChEBI" id="CHEBI:83833"/>
        <dbReference type="ChEBI" id="CHEBI:83834"/>
        <dbReference type="EC" id="5.2.1.8"/>
    </reaction>
</comment>
<dbReference type="InterPro" id="IPR046357">
    <property type="entry name" value="PPIase_dom_sf"/>
</dbReference>
<keyword evidence="7 10" id="KW-0697">Rotamase</keyword>
<dbReference type="Proteomes" id="UP000094527">
    <property type="component" value="Unassembled WGS sequence"/>
</dbReference>
<dbReference type="PROSITE" id="PS50059">
    <property type="entry name" value="FKBP_PPIASE"/>
    <property type="match status" value="1"/>
</dbReference>
<reference evidence="15 16" key="1">
    <citation type="journal article" date="2016" name="Genome Biol. Evol.">
        <title>Gene Family Evolution Reflects Adaptation to Soil Environmental Stressors in the Genome of the Collembolan Orchesella cincta.</title>
        <authorList>
            <person name="Faddeeva-Vakhrusheva A."/>
            <person name="Derks M.F."/>
            <person name="Anvar S.Y."/>
            <person name="Agamennone V."/>
            <person name="Suring W."/>
            <person name="Smit S."/>
            <person name="van Straalen N.M."/>
            <person name="Roelofs D."/>
        </authorList>
    </citation>
    <scope>NUCLEOTIDE SEQUENCE [LARGE SCALE GENOMIC DNA]</scope>
    <source>
        <tissue evidence="15">Mixed pool</tissue>
    </source>
</reference>
<evidence type="ECO:0000256" key="12">
    <source>
        <dbReference type="SAM" id="SignalP"/>
    </source>
</evidence>
<comment type="caution">
    <text evidence="15">The sequence shown here is derived from an EMBL/GenBank/DDBJ whole genome shotgun (WGS) entry which is preliminary data.</text>
</comment>
<evidence type="ECO:0000259" key="14">
    <source>
        <dbReference type="PROSITE" id="PS50222"/>
    </source>
</evidence>
<dbReference type="GO" id="GO:0005509">
    <property type="term" value="F:calcium ion binding"/>
    <property type="evidence" value="ECO:0007669"/>
    <property type="project" value="InterPro"/>
</dbReference>
<organism evidence="15 16">
    <name type="scientific">Orchesella cincta</name>
    <name type="common">Springtail</name>
    <name type="synonym">Podura cincta</name>
    <dbReference type="NCBI Taxonomy" id="48709"/>
    <lineage>
        <taxon>Eukaryota</taxon>
        <taxon>Metazoa</taxon>
        <taxon>Ecdysozoa</taxon>
        <taxon>Arthropoda</taxon>
        <taxon>Hexapoda</taxon>
        <taxon>Collembola</taxon>
        <taxon>Entomobryomorpha</taxon>
        <taxon>Entomobryoidea</taxon>
        <taxon>Orchesellidae</taxon>
        <taxon>Orchesellinae</taxon>
        <taxon>Orchesella</taxon>
    </lineage>
</organism>
<dbReference type="SUPFAM" id="SSF47473">
    <property type="entry name" value="EF-hand"/>
    <property type="match status" value="1"/>
</dbReference>
<dbReference type="Gene3D" id="1.10.238.10">
    <property type="entry name" value="EF-hand"/>
    <property type="match status" value="1"/>
</dbReference>
<gene>
    <name evidence="15" type="ORF">Ocin01_14788</name>
</gene>
<accession>A0A1D2MGA1</accession>
<evidence type="ECO:0000256" key="3">
    <source>
        <dbReference type="ARBA" id="ARBA00022729"/>
    </source>
</evidence>
<dbReference type="Pfam" id="PF00254">
    <property type="entry name" value="FKBP_C"/>
    <property type="match status" value="1"/>
</dbReference>
<keyword evidence="3 12" id="KW-0732">Signal</keyword>
<dbReference type="OrthoDB" id="1902587at2759"/>